<dbReference type="SUPFAM" id="SSF46894">
    <property type="entry name" value="C-terminal effector domain of the bipartite response regulators"/>
    <property type="match status" value="1"/>
</dbReference>
<dbReference type="PANTHER" id="PTHR35807">
    <property type="entry name" value="TRANSCRIPTIONAL REGULATOR REDD-RELATED"/>
    <property type="match status" value="1"/>
</dbReference>
<dbReference type="AlphaFoldDB" id="A0A4R8G1K2"/>
<dbReference type="InterPro" id="IPR051677">
    <property type="entry name" value="AfsR-DnrI-RedD_regulator"/>
</dbReference>
<accession>A0A4R8G1K2</accession>
<dbReference type="GO" id="GO:0003677">
    <property type="term" value="F:DNA binding"/>
    <property type="evidence" value="ECO:0007669"/>
    <property type="project" value="InterPro"/>
</dbReference>
<evidence type="ECO:0000313" key="2">
    <source>
        <dbReference type="EMBL" id="TDX33635.1"/>
    </source>
</evidence>
<dbReference type="Gene3D" id="1.25.40.10">
    <property type="entry name" value="Tetratricopeptide repeat domain"/>
    <property type="match status" value="1"/>
</dbReference>
<protein>
    <recommendedName>
        <fullName evidence="4">Transcriptional regulator</fullName>
    </recommendedName>
</protein>
<evidence type="ECO:0008006" key="4">
    <source>
        <dbReference type="Google" id="ProtNLM"/>
    </source>
</evidence>
<dbReference type="InterPro" id="IPR011990">
    <property type="entry name" value="TPR-like_helical_dom_sf"/>
</dbReference>
<dbReference type="SUPFAM" id="SSF48452">
    <property type="entry name" value="TPR-like"/>
    <property type="match status" value="1"/>
</dbReference>
<comment type="caution">
    <text evidence="2">The sequence shown here is derived from an EMBL/GenBank/DDBJ whole genome shotgun (WGS) entry which is preliminary data.</text>
</comment>
<dbReference type="InterPro" id="IPR016032">
    <property type="entry name" value="Sig_transdc_resp-reg_C-effctor"/>
</dbReference>
<dbReference type="InterPro" id="IPR036388">
    <property type="entry name" value="WH-like_DNA-bd_sf"/>
</dbReference>
<name>A0A4R8G1K2_9RHOB</name>
<evidence type="ECO:0000313" key="3">
    <source>
        <dbReference type="Proteomes" id="UP000295484"/>
    </source>
</evidence>
<evidence type="ECO:0000256" key="1">
    <source>
        <dbReference type="SAM" id="MobiDB-lite"/>
    </source>
</evidence>
<organism evidence="2 3">
    <name type="scientific">Rhodovulum visakhapatnamense</name>
    <dbReference type="NCBI Taxonomy" id="364297"/>
    <lineage>
        <taxon>Bacteria</taxon>
        <taxon>Pseudomonadati</taxon>
        <taxon>Pseudomonadota</taxon>
        <taxon>Alphaproteobacteria</taxon>
        <taxon>Rhodobacterales</taxon>
        <taxon>Paracoccaceae</taxon>
        <taxon>Rhodovulum</taxon>
    </lineage>
</organism>
<proteinExistence type="predicted"/>
<reference evidence="2 3" key="1">
    <citation type="submission" date="2019-03" db="EMBL/GenBank/DDBJ databases">
        <title>Genomic Encyclopedia of Type Strains, Phase IV (KMG-IV): sequencing the most valuable type-strain genomes for metagenomic binning, comparative biology and taxonomic classification.</title>
        <authorList>
            <person name="Goeker M."/>
        </authorList>
    </citation>
    <scope>NUCLEOTIDE SEQUENCE [LARGE SCALE GENOMIC DNA]</scope>
    <source>
        <strain evidence="2 3">JA181</strain>
    </source>
</reference>
<dbReference type="Proteomes" id="UP000295484">
    <property type="component" value="Unassembled WGS sequence"/>
</dbReference>
<dbReference type="EMBL" id="SOEB01000001">
    <property type="protein sequence ID" value="TDX33635.1"/>
    <property type="molecule type" value="Genomic_DNA"/>
</dbReference>
<dbReference type="Gene3D" id="1.10.10.10">
    <property type="entry name" value="Winged helix-like DNA-binding domain superfamily/Winged helix DNA-binding domain"/>
    <property type="match status" value="1"/>
</dbReference>
<dbReference type="RefSeq" id="WP_134076796.1">
    <property type="nucleotide sequence ID" value="NZ_SOEB01000001.1"/>
</dbReference>
<gene>
    <name evidence="2" type="ORF">EV657_10163</name>
</gene>
<feature type="region of interest" description="Disordered" evidence="1">
    <location>
        <begin position="160"/>
        <end position="183"/>
    </location>
</feature>
<sequence>MTGSETGRGSARLHLLGAPCLTDAEGRDITPKSRKAQALLALLALSPRGTRTRIWLRDKLWSESDEGRASGSLRQSVYELKRALKAVDDTLLTTDRNALCLDLDRLWVDLRAIREGGGRLPAGVDPGADLLEGLDIPDEEFEDWLTLERSAWARLRDEIGSGGPAARKAEPPTGPAGPTAAPAARRMPRGIEIGLLPGIVHGGLRSGAFIGDYIIESVARALRDYHPVQIVDLREAGAGGACEPRQGEPDFLIRTRTLVVGDTASVSFLVYENGTNSLVLSQSMQTRQKDFYEDEFALTNQFVAQNVDHLAKIIGSTRDGPTGIRNDYSALIGYGVLAGMFDLDPARMQATTEVLDRLNERTENSLFPSLSAYASSFALGENIGGWDAERRERTEALAMNILQDNPFNSIALACIGHVMGFVLDRHDIAAEIFGRAVELNPMQAFVWDHLALHELYCGDLGRARAASERAVNLGKYSPISYTYETTACMVATLAGDHARAVQLGRCALVKQPRFNAAMRYTLAALGHLDDGGAAETLRADLLALDPGFADRETREMRFRLPRREACDHVLEGLARAGL</sequence>
<dbReference type="GO" id="GO:0006355">
    <property type="term" value="P:regulation of DNA-templated transcription"/>
    <property type="evidence" value="ECO:0007669"/>
    <property type="project" value="InterPro"/>
</dbReference>